<accession>A0A2P6SCK4</accession>
<proteinExistence type="predicted"/>
<dbReference type="EMBL" id="PDCK01000039">
    <property type="protein sequence ID" value="PRQ56387.1"/>
    <property type="molecule type" value="Genomic_DNA"/>
</dbReference>
<name>A0A2P6SCK4_ROSCH</name>
<dbReference type="AlphaFoldDB" id="A0A2P6SCK4"/>
<keyword evidence="2" id="KW-1185">Reference proteome</keyword>
<reference evidence="1 2" key="1">
    <citation type="journal article" date="2018" name="Nat. Genet.">
        <title>The Rosa genome provides new insights in the design of modern roses.</title>
        <authorList>
            <person name="Bendahmane M."/>
        </authorList>
    </citation>
    <scope>NUCLEOTIDE SEQUENCE [LARGE SCALE GENOMIC DNA]</scope>
    <source>
        <strain evidence="2">cv. Old Blush</strain>
    </source>
</reference>
<protein>
    <submittedName>
        <fullName evidence="1">Uncharacterized protein</fullName>
    </submittedName>
</protein>
<gene>
    <name evidence="1" type="ORF">RchiOBHm_Chr1g0335221</name>
</gene>
<evidence type="ECO:0000313" key="1">
    <source>
        <dbReference type="EMBL" id="PRQ56387.1"/>
    </source>
</evidence>
<sequence length="72" mass="8386">MEINKKNVWIKFNLPFVNSFSFLNNVGVGLLCLQFRSIEITDTRQLHGRPLCKYQGRLTSLSPFFNFICSSR</sequence>
<evidence type="ECO:0000313" key="2">
    <source>
        <dbReference type="Proteomes" id="UP000238479"/>
    </source>
</evidence>
<dbReference type="Proteomes" id="UP000238479">
    <property type="component" value="Chromosome 1"/>
</dbReference>
<organism evidence="1 2">
    <name type="scientific">Rosa chinensis</name>
    <name type="common">China rose</name>
    <dbReference type="NCBI Taxonomy" id="74649"/>
    <lineage>
        <taxon>Eukaryota</taxon>
        <taxon>Viridiplantae</taxon>
        <taxon>Streptophyta</taxon>
        <taxon>Embryophyta</taxon>
        <taxon>Tracheophyta</taxon>
        <taxon>Spermatophyta</taxon>
        <taxon>Magnoliopsida</taxon>
        <taxon>eudicotyledons</taxon>
        <taxon>Gunneridae</taxon>
        <taxon>Pentapetalae</taxon>
        <taxon>rosids</taxon>
        <taxon>fabids</taxon>
        <taxon>Rosales</taxon>
        <taxon>Rosaceae</taxon>
        <taxon>Rosoideae</taxon>
        <taxon>Rosoideae incertae sedis</taxon>
        <taxon>Rosa</taxon>
    </lineage>
</organism>
<comment type="caution">
    <text evidence="1">The sequence shown here is derived from an EMBL/GenBank/DDBJ whole genome shotgun (WGS) entry which is preliminary data.</text>
</comment>
<dbReference type="Gramene" id="PRQ56387">
    <property type="protein sequence ID" value="PRQ56387"/>
    <property type="gene ID" value="RchiOBHm_Chr1g0335221"/>
</dbReference>